<reference evidence="4 5" key="1">
    <citation type="journal article" name="Sci. Rep.">
        <title>Telomere-to-telomere assembled and centromere annotated genomes of the two main subspecies of the button mushroom Agaricus bisporus reveal especially polymorphic chromosome ends.</title>
        <authorList>
            <person name="Sonnenberg A.S.M."/>
            <person name="Sedaghat-Telgerd N."/>
            <person name="Lavrijssen B."/>
            <person name="Ohm R.A."/>
            <person name="Hendrickx P.M."/>
            <person name="Scholtmeijer K."/>
            <person name="Baars J.J.P."/>
            <person name="van Peer A."/>
        </authorList>
    </citation>
    <scope>NUCLEOTIDE SEQUENCE [LARGE SCALE GENOMIC DNA]</scope>
    <source>
        <strain evidence="4 5">H119_p4</strain>
    </source>
</reference>
<sequence length="235" mass="26545">MPPLPVLPRARPSKAHLKFRNHAWRQPWNGTQIRWALNTLRHLRHSPLLPPDAWLPLADFATQDDFHTVLALTDNDRARRFETELSDPATPYIRAREGHSVPDVRLSNVRVRFPSAIPSLIYATAPANWPAIERDGIRPRLPPLLVPNPSNPNFIYFAHYMANLSPPTLSHLPSNALQLHITINVPAAMKAGIKFYATNTNQIISTGFINSTIPTQFFKDVSVVSVKCERLTTVY</sequence>
<evidence type="ECO:0000256" key="1">
    <source>
        <dbReference type="ARBA" id="ARBA00009836"/>
    </source>
</evidence>
<dbReference type="EMBL" id="JABXXO010000009">
    <property type="protein sequence ID" value="KAF7771026.1"/>
    <property type="molecule type" value="Genomic_DNA"/>
</dbReference>
<keyword evidence="2" id="KW-0808">Transferase</keyword>
<dbReference type="InterPro" id="IPR002745">
    <property type="entry name" value="Ptrans_KptA/Tpt1"/>
</dbReference>
<dbReference type="Proteomes" id="UP000629468">
    <property type="component" value="Unassembled WGS sequence"/>
</dbReference>
<comment type="caution">
    <text evidence="4">The sequence shown here is derived from an EMBL/GenBank/DDBJ whole genome shotgun (WGS) entry which is preliminary data.</text>
</comment>
<evidence type="ECO:0000256" key="2">
    <source>
        <dbReference type="ARBA" id="ARBA00022679"/>
    </source>
</evidence>
<dbReference type="GO" id="GO:0006388">
    <property type="term" value="P:tRNA splicing, via endonucleolytic cleavage and ligation"/>
    <property type="evidence" value="ECO:0007669"/>
    <property type="project" value="TreeGrafter"/>
</dbReference>
<dbReference type="AlphaFoldDB" id="A0A8H7F0L3"/>
<proteinExistence type="inferred from homology"/>
<comment type="similarity">
    <text evidence="1">Belongs to the KptA/TPT1 family.</text>
</comment>
<dbReference type="InterPro" id="IPR042081">
    <property type="entry name" value="RNA_2'-PTrans_C"/>
</dbReference>
<dbReference type="PANTHER" id="PTHR12684:SF2">
    <property type="entry name" value="TRNA 2'-PHOSPHOTRANSFERASE 1"/>
    <property type="match status" value="1"/>
</dbReference>
<evidence type="ECO:0000313" key="4">
    <source>
        <dbReference type="EMBL" id="KAF7771026.1"/>
    </source>
</evidence>
<dbReference type="GO" id="GO:0000215">
    <property type="term" value="F:tRNA 2'-phosphotransferase activity"/>
    <property type="evidence" value="ECO:0007669"/>
    <property type="project" value="TreeGrafter"/>
</dbReference>
<keyword evidence="3" id="KW-0520">NAD</keyword>
<protein>
    <submittedName>
        <fullName evidence="4">Uncharacterized protein</fullName>
    </submittedName>
</protein>
<evidence type="ECO:0000256" key="3">
    <source>
        <dbReference type="ARBA" id="ARBA00023027"/>
    </source>
</evidence>
<dbReference type="PANTHER" id="PTHR12684">
    <property type="entry name" value="PUTATIVE PHOSPHOTRANSFERASE"/>
    <property type="match status" value="1"/>
</dbReference>
<accession>A0A8H7F0L3</accession>
<organism evidence="4 5">
    <name type="scientific">Agaricus bisporus var. burnettii</name>
    <dbReference type="NCBI Taxonomy" id="192524"/>
    <lineage>
        <taxon>Eukaryota</taxon>
        <taxon>Fungi</taxon>
        <taxon>Dikarya</taxon>
        <taxon>Basidiomycota</taxon>
        <taxon>Agaricomycotina</taxon>
        <taxon>Agaricomycetes</taxon>
        <taxon>Agaricomycetidae</taxon>
        <taxon>Agaricales</taxon>
        <taxon>Agaricineae</taxon>
        <taxon>Agaricaceae</taxon>
        <taxon>Agaricus</taxon>
    </lineage>
</organism>
<name>A0A8H7F0L3_AGABI</name>
<gene>
    <name evidence="4" type="ORF">Agabi119p4_7000</name>
</gene>
<evidence type="ECO:0000313" key="5">
    <source>
        <dbReference type="Proteomes" id="UP000629468"/>
    </source>
</evidence>
<dbReference type="Pfam" id="PF01885">
    <property type="entry name" value="PTS_2-RNA"/>
    <property type="match status" value="1"/>
</dbReference>
<dbReference type="Gene3D" id="3.20.170.30">
    <property type="match status" value="1"/>
</dbReference>
<dbReference type="SUPFAM" id="SSF56399">
    <property type="entry name" value="ADP-ribosylation"/>
    <property type="match status" value="1"/>
</dbReference>